<reference evidence="1 2" key="1">
    <citation type="journal article" date="2019" name="Sci. Rep.">
        <title>Orb-weaving spider Araneus ventricosus genome elucidates the spidroin gene catalogue.</title>
        <authorList>
            <person name="Kono N."/>
            <person name="Nakamura H."/>
            <person name="Ohtoshi R."/>
            <person name="Moran D.A.P."/>
            <person name="Shinohara A."/>
            <person name="Yoshida Y."/>
            <person name="Fujiwara M."/>
            <person name="Mori M."/>
            <person name="Tomita M."/>
            <person name="Arakawa K."/>
        </authorList>
    </citation>
    <scope>NUCLEOTIDE SEQUENCE [LARGE SCALE GENOMIC DNA]</scope>
</reference>
<protein>
    <submittedName>
        <fullName evidence="1">Uncharacterized protein</fullName>
    </submittedName>
</protein>
<proteinExistence type="predicted"/>
<dbReference type="Proteomes" id="UP000499080">
    <property type="component" value="Unassembled WGS sequence"/>
</dbReference>
<sequence>MRQIQKLRVKPLNPVPVLLHRNNHLVVGLCCWIHFKPWNKIWPKIELLRMITHQIYVIPASLHANCKPVSYTQADPYGTYFPPACSEGHGGLVVRCRPWGQRVPGSKPDSTEGPLCIAPVVP</sequence>
<accession>A0A4Y2PW46</accession>
<dbReference type="EMBL" id="BGPR01012150">
    <property type="protein sequence ID" value="GBN54800.1"/>
    <property type="molecule type" value="Genomic_DNA"/>
</dbReference>
<comment type="caution">
    <text evidence="1">The sequence shown here is derived from an EMBL/GenBank/DDBJ whole genome shotgun (WGS) entry which is preliminary data.</text>
</comment>
<organism evidence="1 2">
    <name type="scientific">Araneus ventricosus</name>
    <name type="common">Orbweaver spider</name>
    <name type="synonym">Epeira ventricosa</name>
    <dbReference type="NCBI Taxonomy" id="182803"/>
    <lineage>
        <taxon>Eukaryota</taxon>
        <taxon>Metazoa</taxon>
        <taxon>Ecdysozoa</taxon>
        <taxon>Arthropoda</taxon>
        <taxon>Chelicerata</taxon>
        <taxon>Arachnida</taxon>
        <taxon>Araneae</taxon>
        <taxon>Araneomorphae</taxon>
        <taxon>Entelegynae</taxon>
        <taxon>Araneoidea</taxon>
        <taxon>Araneidae</taxon>
        <taxon>Araneus</taxon>
    </lineage>
</organism>
<dbReference type="AlphaFoldDB" id="A0A4Y2PW46"/>
<name>A0A4Y2PW46_ARAVE</name>
<gene>
    <name evidence="1" type="ORF">AVEN_18806_1</name>
</gene>
<evidence type="ECO:0000313" key="1">
    <source>
        <dbReference type="EMBL" id="GBN54800.1"/>
    </source>
</evidence>
<evidence type="ECO:0000313" key="2">
    <source>
        <dbReference type="Proteomes" id="UP000499080"/>
    </source>
</evidence>
<keyword evidence="2" id="KW-1185">Reference proteome</keyword>